<dbReference type="Pfam" id="PF03401">
    <property type="entry name" value="TctC"/>
    <property type="match status" value="1"/>
</dbReference>
<name>A0ABY3RF65_9BRAD</name>
<feature type="signal peptide" evidence="2">
    <location>
        <begin position="1"/>
        <end position="20"/>
    </location>
</feature>
<accession>A0ABY3RF65</accession>
<dbReference type="PANTHER" id="PTHR42928">
    <property type="entry name" value="TRICARBOXYLATE-BINDING PROTEIN"/>
    <property type="match status" value="1"/>
</dbReference>
<evidence type="ECO:0000256" key="2">
    <source>
        <dbReference type="SAM" id="SignalP"/>
    </source>
</evidence>
<dbReference type="Gene3D" id="3.40.190.150">
    <property type="entry name" value="Bordetella uptake gene, domain 1"/>
    <property type="match status" value="1"/>
</dbReference>
<dbReference type="InterPro" id="IPR005064">
    <property type="entry name" value="BUG"/>
</dbReference>
<evidence type="ECO:0000313" key="4">
    <source>
        <dbReference type="Proteomes" id="UP001431010"/>
    </source>
</evidence>
<protein>
    <submittedName>
        <fullName evidence="3">Tripartite tricarboxylate transporter substrate binding protein BugD</fullName>
    </submittedName>
</protein>
<feature type="chain" id="PRO_5046210416" evidence="2">
    <location>
        <begin position="21"/>
        <end position="322"/>
    </location>
</feature>
<dbReference type="RefSeq" id="WP_231324543.1">
    <property type="nucleotide sequence ID" value="NZ_CP088156.1"/>
</dbReference>
<reference evidence="3" key="1">
    <citation type="journal article" date="2024" name="Antonie Van Leeuwenhoek">
        <title>Bradyrhizobium ontarionense sp. nov., a novel bacterial symbiont isolated from Aeschynomene indica (Indian jointvetch), harbours photosynthesis, nitrogen fixation and nitrous oxide (N2O) reductase genes.</title>
        <authorList>
            <person name="Bromfield E.S.P."/>
            <person name="Cloutier S."/>
        </authorList>
    </citation>
    <scope>NUCLEOTIDE SEQUENCE</scope>
    <source>
        <strain evidence="3">A19</strain>
    </source>
</reference>
<dbReference type="PANTHER" id="PTHR42928:SF5">
    <property type="entry name" value="BLR1237 PROTEIN"/>
    <property type="match status" value="1"/>
</dbReference>
<evidence type="ECO:0000256" key="1">
    <source>
        <dbReference type="ARBA" id="ARBA00006987"/>
    </source>
</evidence>
<comment type="similarity">
    <text evidence="1">Belongs to the UPF0065 (bug) family.</text>
</comment>
<keyword evidence="4" id="KW-1185">Reference proteome</keyword>
<dbReference type="PIRSF" id="PIRSF017082">
    <property type="entry name" value="YflP"/>
    <property type="match status" value="1"/>
</dbReference>
<dbReference type="CDD" id="cd13576">
    <property type="entry name" value="PBP2_BugD_Asp"/>
    <property type="match status" value="1"/>
</dbReference>
<proteinExistence type="inferred from homology"/>
<dbReference type="Proteomes" id="UP001431010">
    <property type="component" value="Chromosome"/>
</dbReference>
<dbReference type="Gene3D" id="3.40.190.10">
    <property type="entry name" value="Periplasmic binding protein-like II"/>
    <property type="match status" value="1"/>
</dbReference>
<gene>
    <name evidence="3" type="ORF">LQG66_06450</name>
</gene>
<evidence type="ECO:0000313" key="3">
    <source>
        <dbReference type="EMBL" id="UFZ05946.1"/>
    </source>
</evidence>
<keyword evidence="2" id="KW-0732">Signal</keyword>
<organism evidence="3 4">
    <name type="scientific">Bradyrhizobium ontarionense</name>
    <dbReference type="NCBI Taxonomy" id="2898149"/>
    <lineage>
        <taxon>Bacteria</taxon>
        <taxon>Pseudomonadati</taxon>
        <taxon>Pseudomonadota</taxon>
        <taxon>Alphaproteobacteria</taxon>
        <taxon>Hyphomicrobiales</taxon>
        <taxon>Nitrobacteraceae</taxon>
        <taxon>Bradyrhizobium</taxon>
    </lineage>
</organism>
<dbReference type="EMBL" id="CP088156">
    <property type="protein sequence ID" value="UFZ05946.1"/>
    <property type="molecule type" value="Genomic_DNA"/>
</dbReference>
<dbReference type="InterPro" id="IPR042100">
    <property type="entry name" value="Bug_dom1"/>
</dbReference>
<sequence>MRRCVCAVLLMLLAVIPARAETYPARPITVIVPFAAGGPSDAMMRILAEHMKQTLGQAVLVENVTGAGGSIGVGRAVRSKPDGYTVSFGHLGTHVANGAVYRLGYDLVADLEPVVLLPNNPMIIVSRSNVPANSLPEFLAWLKSQPNPASAGTAGNGSGSHIAGLYFEQVTGLKLQYVPYRGTGPAMNDLIAGQIDLIVDQTSNAINQVRAGTIRAYAVTDDKRLDGAPEIPTTDEAGLPGFHMTLWSGLWLPKGTAKEIVATLNAAAVAALNEPGVQEQLKNLGLQMPPADQRTPEALGTLQRAEIGKWWPMIRASGVVPE</sequence>
<dbReference type="SUPFAM" id="SSF53850">
    <property type="entry name" value="Periplasmic binding protein-like II"/>
    <property type="match status" value="1"/>
</dbReference>